<name>A0A6I6JIP9_9BACT</name>
<dbReference type="InterPro" id="IPR001638">
    <property type="entry name" value="Solute-binding_3/MltF_N"/>
</dbReference>
<feature type="domain" description="Solute-binding protein family 3/N-terminal" evidence="2">
    <location>
        <begin position="49"/>
        <end position="279"/>
    </location>
</feature>
<dbReference type="PANTHER" id="PTHR35936:SF35">
    <property type="entry name" value="L-CYSTINE-BINDING PROTEIN TCYJ"/>
    <property type="match status" value="1"/>
</dbReference>
<evidence type="ECO:0000256" key="1">
    <source>
        <dbReference type="ARBA" id="ARBA00022729"/>
    </source>
</evidence>
<dbReference type="Gene3D" id="3.40.190.10">
    <property type="entry name" value="Periplasmic binding protein-like II"/>
    <property type="match status" value="2"/>
</dbReference>
<gene>
    <name evidence="3" type="ORF">GM415_08640</name>
</gene>
<evidence type="ECO:0000313" key="4">
    <source>
        <dbReference type="Proteomes" id="UP000428328"/>
    </source>
</evidence>
<dbReference type="KEGG" id="psel:GM415_08640"/>
<dbReference type="Proteomes" id="UP000428328">
    <property type="component" value="Chromosome"/>
</dbReference>
<evidence type="ECO:0000259" key="2">
    <source>
        <dbReference type="SMART" id="SM00062"/>
    </source>
</evidence>
<evidence type="ECO:0000313" key="3">
    <source>
        <dbReference type="EMBL" id="QGY40192.1"/>
    </source>
</evidence>
<dbReference type="Pfam" id="PF00497">
    <property type="entry name" value="SBP_bac_3"/>
    <property type="match status" value="1"/>
</dbReference>
<keyword evidence="1" id="KW-0732">Signal</keyword>
<dbReference type="SUPFAM" id="SSF53850">
    <property type="entry name" value="Periplasmic binding protein-like II"/>
    <property type="match status" value="1"/>
</dbReference>
<reference evidence="3 4" key="1">
    <citation type="submission" date="2019-11" db="EMBL/GenBank/DDBJ databases">
        <authorList>
            <person name="Zheng R.K."/>
            <person name="Sun C.M."/>
        </authorList>
    </citation>
    <scope>NUCLEOTIDE SEQUENCE [LARGE SCALE GENOMIC DNA]</scope>
    <source>
        <strain evidence="3 4">SRB007</strain>
    </source>
</reference>
<protein>
    <submittedName>
        <fullName evidence="3">Transporter substrate-binding domain-containing protein</fullName>
    </submittedName>
</protein>
<dbReference type="EMBL" id="CP046400">
    <property type="protein sequence ID" value="QGY40192.1"/>
    <property type="molecule type" value="Genomic_DNA"/>
</dbReference>
<dbReference type="PANTHER" id="PTHR35936">
    <property type="entry name" value="MEMBRANE-BOUND LYTIC MUREIN TRANSGLYCOSYLASE F"/>
    <property type="match status" value="1"/>
</dbReference>
<dbReference type="SMART" id="SM00062">
    <property type="entry name" value="PBPb"/>
    <property type="match status" value="1"/>
</dbReference>
<dbReference type="AlphaFoldDB" id="A0A6I6JIP9"/>
<sequence>MGLIYKEYPTGRQVEFLQWMGMRSASLRFVPVLWGLLFLLFAVDCQARTVRVGIGFAIPPYVIRESHAGIEVDVIRESLKAAGLEVEFVYLPNLRLPVEYAAGNVDGIATNTAYDLAGDSGRETYSSGTTIILQNYAVTLLTAEPVNSFDDMEDKRVLAFNNAVKYLGPDFGKMTKRNDRYSELADQSLQVRMLYSGRVDVVVADKRILLWWRDKLANSPLAQKLELKKPLRFNAVFPPSPRHVAFADPGLRDAFDRGLDTIRRSGLHAAILQRYLKSYAVK</sequence>
<proteinExistence type="predicted"/>
<accession>A0A6I6JIP9</accession>
<keyword evidence="4" id="KW-1185">Reference proteome</keyword>
<organism evidence="3 4">
    <name type="scientific">Pseudodesulfovibrio cashew</name>
    <dbReference type="NCBI Taxonomy" id="2678688"/>
    <lineage>
        <taxon>Bacteria</taxon>
        <taxon>Pseudomonadati</taxon>
        <taxon>Thermodesulfobacteriota</taxon>
        <taxon>Desulfovibrionia</taxon>
        <taxon>Desulfovibrionales</taxon>
        <taxon>Desulfovibrionaceae</taxon>
    </lineage>
</organism>